<comment type="caution">
    <text evidence="1">The sequence shown here is derived from an EMBL/GenBank/DDBJ whole genome shotgun (WGS) entry which is preliminary data.</text>
</comment>
<organism evidence="1 2">
    <name type="scientific">Paenibacillus xerothermodurans</name>
    <dbReference type="NCBI Taxonomy" id="1977292"/>
    <lineage>
        <taxon>Bacteria</taxon>
        <taxon>Bacillati</taxon>
        <taxon>Bacillota</taxon>
        <taxon>Bacilli</taxon>
        <taxon>Bacillales</taxon>
        <taxon>Paenibacillaceae</taxon>
        <taxon>Paenibacillus</taxon>
    </lineage>
</organism>
<reference evidence="1" key="1">
    <citation type="submission" date="2018-06" db="EMBL/GenBank/DDBJ databases">
        <title>Paenibacillus xerothermodurans sp. nov. an extremely dry heat resistant spore forming bacterium isolated from the soil of Cape Canaveral, Florida.</title>
        <authorList>
            <person name="Seuylemezian A."/>
            <person name="Kaur N."/>
            <person name="Patil P."/>
            <person name="Patil P."/>
            <person name="Mayilraj S."/>
            <person name="Vaishampayan P."/>
        </authorList>
    </citation>
    <scope>NUCLEOTIDE SEQUENCE [LARGE SCALE GENOMIC DNA]</scope>
    <source>
        <strain evidence="1">ATCC 27380</strain>
    </source>
</reference>
<dbReference type="Proteomes" id="UP000214746">
    <property type="component" value="Unassembled WGS sequence"/>
</dbReference>
<dbReference type="AlphaFoldDB" id="A0A2W1NSZ1"/>
<name>A0A2W1NSZ1_PAEXE</name>
<proteinExistence type="predicted"/>
<evidence type="ECO:0000313" key="2">
    <source>
        <dbReference type="Proteomes" id="UP000214746"/>
    </source>
</evidence>
<gene>
    <name evidence="1" type="ORF">CBW46_009305</name>
</gene>
<sequence length="179" mass="19852">MSNWNCVYDTEAVKFNPPPEADRIAHASKSIGEGKVEAFLARGGQAGVFLWAHFHGARGTGEKDYIITIQVKHGEWCYMIAPTLKTSAQIASEQPDREHHCYLELALPESEPAEMLKIAVDNKVELNIDISGDPDWFGDKEEAKDLMDKFNRGETSVLSVLEVLNQGKQPPLLSVARST</sequence>
<dbReference type="OrthoDB" id="10008287at2"/>
<accession>A0A2W1NSZ1</accession>
<dbReference type="EMBL" id="NHRJ02000004">
    <property type="protein sequence ID" value="PZE20886.1"/>
    <property type="molecule type" value="Genomic_DNA"/>
</dbReference>
<protein>
    <submittedName>
        <fullName evidence="1">Uncharacterized protein</fullName>
    </submittedName>
</protein>
<dbReference type="RefSeq" id="WP_089199745.1">
    <property type="nucleotide sequence ID" value="NZ_NHRJ02000004.1"/>
</dbReference>
<evidence type="ECO:0000313" key="1">
    <source>
        <dbReference type="EMBL" id="PZE20886.1"/>
    </source>
</evidence>
<keyword evidence="2" id="KW-1185">Reference proteome</keyword>